<dbReference type="InterPro" id="IPR029068">
    <property type="entry name" value="Glyas_Bleomycin-R_OHBP_Dase"/>
</dbReference>
<dbReference type="AlphaFoldDB" id="A0A1Y2ML86"/>
<evidence type="ECO:0000313" key="3">
    <source>
        <dbReference type="Proteomes" id="UP000194360"/>
    </source>
</evidence>
<dbReference type="Proteomes" id="UP000194360">
    <property type="component" value="Unassembled WGS sequence"/>
</dbReference>
<dbReference type="GO" id="GO:0051213">
    <property type="term" value="F:dioxygenase activity"/>
    <property type="evidence" value="ECO:0007669"/>
    <property type="project" value="UniProtKB-KW"/>
</dbReference>
<reference evidence="2 3" key="1">
    <citation type="submission" date="2016-09" db="EMBL/GenBank/DDBJ databases">
        <title>Pseudonocardia autotrophica DSM535, a candidate organism with high potential of specific P450 cytochromes.</title>
        <authorList>
            <person name="Grumaz C."/>
            <person name="Vainshtein Y."/>
            <person name="Kirstahler P."/>
            <person name="Sohn K."/>
        </authorList>
    </citation>
    <scope>NUCLEOTIDE SEQUENCE [LARGE SCALE GENOMIC DNA]</scope>
    <source>
        <strain evidence="2 3">DSM 535</strain>
    </source>
</reference>
<gene>
    <name evidence="2" type="primary">mhqA_2</name>
    <name evidence="2" type="ORF">BG845_05841</name>
</gene>
<organism evidence="2 3">
    <name type="scientific">Pseudonocardia autotrophica</name>
    <name type="common">Amycolata autotrophica</name>
    <name type="synonym">Nocardia autotrophica</name>
    <dbReference type="NCBI Taxonomy" id="2074"/>
    <lineage>
        <taxon>Bacteria</taxon>
        <taxon>Bacillati</taxon>
        <taxon>Actinomycetota</taxon>
        <taxon>Actinomycetes</taxon>
        <taxon>Pseudonocardiales</taxon>
        <taxon>Pseudonocardiaceae</taxon>
        <taxon>Pseudonocardia</taxon>
    </lineage>
</organism>
<keyword evidence="2" id="KW-0223">Dioxygenase</keyword>
<feature type="domain" description="VOC" evidence="1">
    <location>
        <begin position="14"/>
        <end position="146"/>
    </location>
</feature>
<dbReference type="OrthoDB" id="5242400at2"/>
<dbReference type="Pfam" id="PF00903">
    <property type="entry name" value="Glyoxalase"/>
    <property type="match status" value="1"/>
</dbReference>
<dbReference type="SUPFAM" id="SSF54593">
    <property type="entry name" value="Glyoxalase/Bleomycin resistance protein/Dihydroxybiphenyl dioxygenase"/>
    <property type="match status" value="1"/>
</dbReference>
<dbReference type="CDD" id="cd06587">
    <property type="entry name" value="VOC"/>
    <property type="match status" value="1"/>
</dbReference>
<dbReference type="EMBL" id="MIGB01000047">
    <property type="protein sequence ID" value="OSY35749.1"/>
    <property type="molecule type" value="Genomic_DNA"/>
</dbReference>
<name>A0A1Y2ML86_PSEAH</name>
<dbReference type="InterPro" id="IPR004360">
    <property type="entry name" value="Glyas_Fos-R_dOase_dom"/>
</dbReference>
<accession>A0A1Y2ML86</accession>
<dbReference type="Gene3D" id="3.10.180.10">
    <property type="entry name" value="2,3-Dihydroxybiphenyl 1,2-Dioxygenase, domain 1"/>
    <property type="match status" value="1"/>
</dbReference>
<evidence type="ECO:0000259" key="1">
    <source>
        <dbReference type="PROSITE" id="PS51819"/>
    </source>
</evidence>
<sequence>MADTVASELQAPRSLNHIAYPTWDSQRTHDFYTRVLRCPLIAAIRQEEVPSSGAKTPFLHTFFGLGDGSAIAFFEVDGLPAYEPDAVPSWIRHLALNIDSMEELLAWKTHFETEGVEVNGIVDHDGVWESLYVFDPNGVRIELTLQTRELTEQDAHEGAANLHAWNQRG</sequence>
<proteinExistence type="predicted"/>
<dbReference type="InterPro" id="IPR037523">
    <property type="entry name" value="VOC_core"/>
</dbReference>
<dbReference type="STRING" id="2074.BG845_05841"/>
<dbReference type="EC" id="1.13.11.-" evidence="2"/>
<dbReference type="RefSeq" id="WP_085915946.1">
    <property type="nucleotide sequence ID" value="NZ_AP018920.1"/>
</dbReference>
<keyword evidence="3" id="KW-1185">Reference proteome</keyword>
<dbReference type="PROSITE" id="PS51819">
    <property type="entry name" value="VOC"/>
    <property type="match status" value="1"/>
</dbReference>
<comment type="caution">
    <text evidence="2">The sequence shown here is derived from an EMBL/GenBank/DDBJ whole genome shotgun (WGS) entry which is preliminary data.</text>
</comment>
<protein>
    <submittedName>
        <fullName evidence="2">Putative ring-cleaving dioxygenase MhqA</fullName>
        <ecNumber evidence="2">1.13.11.-</ecNumber>
    </submittedName>
</protein>
<keyword evidence="2" id="KW-0560">Oxidoreductase</keyword>
<evidence type="ECO:0000313" key="2">
    <source>
        <dbReference type="EMBL" id="OSY35749.1"/>
    </source>
</evidence>